<name>A0A8G2BHL9_9PROT</name>
<organism evidence="2 3">
    <name type="scientific">Thalassobaculum litoreum DSM 18839</name>
    <dbReference type="NCBI Taxonomy" id="1123362"/>
    <lineage>
        <taxon>Bacteria</taxon>
        <taxon>Pseudomonadati</taxon>
        <taxon>Pseudomonadota</taxon>
        <taxon>Alphaproteobacteria</taxon>
        <taxon>Rhodospirillales</taxon>
        <taxon>Thalassobaculaceae</taxon>
        <taxon>Thalassobaculum</taxon>
    </lineage>
</organism>
<reference evidence="2 3" key="1">
    <citation type="submission" date="2016-10" db="EMBL/GenBank/DDBJ databases">
        <authorList>
            <person name="Varghese N."/>
            <person name="Submissions S."/>
        </authorList>
    </citation>
    <scope>NUCLEOTIDE SEQUENCE [LARGE SCALE GENOMIC DNA]</scope>
    <source>
        <strain evidence="2 3">DSM 18839</strain>
    </source>
</reference>
<evidence type="ECO:0008006" key="4">
    <source>
        <dbReference type="Google" id="ProtNLM"/>
    </source>
</evidence>
<dbReference type="EMBL" id="FNBW01000006">
    <property type="protein sequence ID" value="SDF74020.1"/>
    <property type="molecule type" value="Genomic_DNA"/>
</dbReference>
<comment type="caution">
    <text evidence="2">The sequence shown here is derived from an EMBL/GenBank/DDBJ whole genome shotgun (WGS) entry which is preliminary data.</text>
</comment>
<keyword evidence="3" id="KW-1185">Reference proteome</keyword>
<dbReference type="Pfam" id="PF08902">
    <property type="entry name" value="DUF1848"/>
    <property type="match status" value="1"/>
</dbReference>
<feature type="region of interest" description="Disordered" evidence="1">
    <location>
        <begin position="277"/>
        <end position="298"/>
    </location>
</feature>
<dbReference type="InterPro" id="IPR014998">
    <property type="entry name" value="DUF1848"/>
</dbReference>
<dbReference type="RefSeq" id="WP_028796155.1">
    <property type="nucleotide sequence ID" value="NZ_FNBW01000006.1"/>
</dbReference>
<dbReference type="Proteomes" id="UP000198615">
    <property type="component" value="Unassembled WGS sequence"/>
</dbReference>
<gene>
    <name evidence="2" type="ORF">SAMN05660686_02141</name>
</gene>
<accession>A0A8G2BHL9</accession>
<protein>
    <recommendedName>
        <fullName evidence="4">DNA repair photolyase</fullName>
    </recommendedName>
</protein>
<dbReference type="AlphaFoldDB" id="A0A8G2BHL9"/>
<evidence type="ECO:0000256" key="1">
    <source>
        <dbReference type="SAM" id="MobiDB-lite"/>
    </source>
</evidence>
<sequence length="298" mass="32920">MIVSASYKTDIPAFYGSWFRNRLAAGFARVTNPYGGKPFTVGLDPEAAEAFVFWTRNAEPFLDTLETLATQRRPFMVQVTVTGYPRALERSVIDTGRAVAQIREMARHFGPRTVVWRYDPVLITDLTPPDFHARTFAALAQDLAGAVDEVVLSFATIYRKTGANLRRLEREAGIAWRDPEAEEKRALLARLAEIAAERGIRPTLCAQPDLLSPGLAPAACIDVTRLSGIADREIGGREKGNRPGCACAESRDIGAYDTCPHGCLYCYAVGRPETAKRKMRAHDPDSEFLFPPDGRTKT</sequence>
<evidence type="ECO:0000313" key="3">
    <source>
        <dbReference type="Proteomes" id="UP000198615"/>
    </source>
</evidence>
<evidence type="ECO:0000313" key="2">
    <source>
        <dbReference type="EMBL" id="SDF74020.1"/>
    </source>
</evidence>
<proteinExistence type="predicted"/>
<dbReference type="OrthoDB" id="9771212at2"/>